<dbReference type="PANTHER" id="PTHR35666:SF1">
    <property type="entry name" value="SIMILAR TO RIKEN CDNA 4921536K21"/>
    <property type="match status" value="1"/>
</dbReference>
<protein>
    <submittedName>
        <fullName evidence="2">Uncharacterized protein</fullName>
    </submittedName>
</protein>
<name>A0A5F9DPJ1_RABIT</name>
<feature type="region of interest" description="Disordered" evidence="1">
    <location>
        <begin position="1"/>
        <end position="54"/>
    </location>
</feature>
<dbReference type="GeneTree" id="ENSGT00390000011578"/>
<dbReference type="Ensembl" id="ENSOCUT00000034662.1">
    <property type="protein sequence ID" value="ENSOCUP00000047940.1"/>
    <property type="gene ID" value="ENSOCUG00000022800.2"/>
</dbReference>
<proteinExistence type="predicted"/>
<evidence type="ECO:0000313" key="2">
    <source>
        <dbReference type="Ensembl" id="ENSOCUP00000047940.1"/>
    </source>
</evidence>
<dbReference type="PaxDb" id="9986-ENSOCUP00000015741"/>
<dbReference type="InParanoid" id="A0A5F9DPJ1"/>
<dbReference type="PANTHER" id="PTHR35666">
    <property type="entry name" value="SIMILAR TO RIKEN CDNA 4921536K21"/>
    <property type="match status" value="1"/>
</dbReference>
<dbReference type="Bgee" id="ENSOCUG00000022800">
    <property type="expression patterns" value="Expressed in testis and 17 other cell types or tissues"/>
</dbReference>
<dbReference type="Pfam" id="PF17666">
    <property type="entry name" value="DUF5528"/>
    <property type="match status" value="1"/>
</dbReference>
<reference evidence="2" key="3">
    <citation type="submission" date="2025-09" db="UniProtKB">
        <authorList>
            <consortium name="Ensembl"/>
        </authorList>
    </citation>
    <scope>IDENTIFICATION</scope>
    <source>
        <strain evidence="2">Thorbecke</strain>
    </source>
</reference>
<dbReference type="InterPro" id="IPR038935">
    <property type="entry name" value="C5orf52"/>
</dbReference>
<dbReference type="AlphaFoldDB" id="A0A5F9DPJ1"/>
<keyword evidence="3" id="KW-1185">Reference proteome</keyword>
<dbReference type="Proteomes" id="UP000001811">
    <property type="component" value="Chromosome 21"/>
</dbReference>
<evidence type="ECO:0000313" key="3">
    <source>
        <dbReference type="Proteomes" id="UP000001811"/>
    </source>
</evidence>
<reference evidence="2 3" key="1">
    <citation type="journal article" date="2011" name="Nature">
        <title>A high-resolution map of human evolutionary constraint using 29 mammals.</title>
        <authorList>
            <person name="Lindblad-Toh K."/>
            <person name="Garber M."/>
            <person name="Zuk O."/>
            <person name="Lin M.F."/>
            <person name="Parker B.J."/>
            <person name="Washietl S."/>
            <person name="Kheradpour P."/>
            <person name="Ernst J."/>
            <person name="Jordan G."/>
            <person name="Mauceli E."/>
            <person name="Ward L.D."/>
            <person name="Lowe C.B."/>
            <person name="Holloway A.K."/>
            <person name="Clamp M."/>
            <person name="Gnerre S."/>
            <person name="Alfoldi J."/>
            <person name="Beal K."/>
            <person name="Chang J."/>
            <person name="Clawson H."/>
            <person name="Cuff J."/>
            <person name="Di Palma F."/>
            <person name="Fitzgerald S."/>
            <person name="Flicek P."/>
            <person name="Guttman M."/>
            <person name="Hubisz M.J."/>
            <person name="Jaffe D.B."/>
            <person name="Jungreis I."/>
            <person name="Kent W.J."/>
            <person name="Kostka D."/>
            <person name="Lara M."/>
            <person name="Martins A.L."/>
            <person name="Massingham T."/>
            <person name="Moltke I."/>
            <person name="Raney B.J."/>
            <person name="Rasmussen M.D."/>
            <person name="Robinson J."/>
            <person name="Stark A."/>
            <person name="Vilella A.J."/>
            <person name="Wen J."/>
            <person name="Xie X."/>
            <person name="Zody M.C."/>
            <person name="Baldwin J."/>
            <person name="Bloom T."/>
            <person name="Chin C.W."/>
            <person name="Heiman D."/>
            <person name="Nicol R."/>
            <person name="Nusbaum C."/>
            <person name="Young S."/>
            <person name="Wilkinson J."/>
            <person name="Worley K.C."/>
            <person name="Kovar C.L."/>
            <person name="Muzny D.M."/>
            <person name="Gibbs R.A."/>
            <person name="Cree A."/>
            <person name="Dihn H.H."/>
            <person name="Fowler G."/>
            <person name="Jhangiani S."/>
            <person name="Joshi V."/>
            <person name="Lee S."/>
            <person name="Lewis L.R."/>
            <person name="Nazareth L.V."/>
            <person name="Okwuonu G."/>
            <person name="Santibanez J."/>
            <person name="Warren W.C."/>
            <person name="Mardis E.R."/>
            <person name="Weinstock G.M."/>
            <person name="Wilson R.K."/>
            <person name="Delehaunty K."/>
            <person name="Dooling D."/>
            <person name="Fronik C."/>
            <person name="Fulton L."/>
            <person name="Fulton B."/>
            <person name="Graves T."/>
            <person name="Minx P."/>
            <person name="Sodergren E."/>
            <person name="Birney E."/>
            <person name="Margulies E.H."/>
            <person name="Herrero J."/>
            <person name="Green E.D."/>
            <person name="Haussler D."/>
            <person name="Siepel A."/>
            <person name="Goldman N."/>
            <person name="Pollard K.S."/>
            <person name="Pedersen J.S."/>
            <person name="Lander E.S."/>
            <person name="Kellis M."/>
        </authorList>
    </citation>
    <scope>NUCLEOTIDE SEQUENCE [LARGE SCALE GENOMIC DNA]</scope>
    <source>
        <strain evidence="2 3">Thorbecke inbred</strain>
    </source>
</reference>
<reference evidence="2" key="2">
    <citation type="submission" date="2025-08" db="UniProtKB">
        <authorList>
            <consortium name="Ensembl"/>
        </authorList>
    </citation>
    <scope>IDENTIFICATION</scope>
    <source>
        <strain evidence="2">Thorbecke</strain>
    </source>
</reference>
<evidence type="ECO:0000256" key="1">
    <source>
        <dbReference type="SAM" id="MobiDB-lite"/>
    </source>
</evidence>
<sequence length="186" mass="21125">APVGRGSRPELPSVAKDPATQPVRVTWDLAPSEDCEAAAQATPGPSTPRGPELRRDRFGSRAELVLGVHPQLYFLPPRAPQPLVLVSVTNSSEAAVKRFLPKNHLSRVIIRDNLSAQRICEVEVKQASEKTKKKMSHLHDHLKKKFMLEQLQKLGRWRRESMSIRQYLYSLQPVYKFQPHKRSQPP</sequence>
<accession>A0A5F9DPJ1</accession>
<dbReference type="EMBL" id="AAGW02067660">
    <property type="status" value="NOT_ANNOTATED_CDS"/>
    <property type="molecule type" value="Genomic_DNA"/>
</dbReference>
<organism evidence="2 3">
    <name type="scientific">Oryctolagus cuniculus</name>
    <name type="common">Rabbit</name>
    <dbReference type="NCBI Taxonomy" id="9986"/>
    <lineage>
        <taxon>Eukaryota</taxon>
        <taxon>Metazoa</taxon>
        <taxon>Chordata</taxon>
        <taxon>Craniata</taxon>
        <taxon>Vertebrata</taxon>
        <taxon>Euteleostomi</taxon>
        <taxon>Mammalia</taxon>
        <taxon>Eutheria</taxon>
        <taxon>Euarchontoglires</taxon>
        <taxon>Glires</taxon>
        <taxon>Lagomorpha</taxon>
        <taxon>Leporidae</taxon>
        <taxon>Oryctolagus</taxon>
    </lineage>
</organism>